<dbReference type="AlphaFoldDB" id="A0AAD7Z3L7"/>
<reference evidence="1" key="2">
    <citation type="submission" date="2023-05" db="EMBL/GenBank/DDBJ databases">
        <authorList>
            <person name="Fouks B."/>
        </authorList>
    </citation>
    <scope>NUCLEOTIDE SEQUENCE</scope>
    <source>
        <strain evidence="1">Stay&amp;Tobe</strain>
        <tissue evidence="1">Testes</tissue>
    </source>
</reference>
<keyword evidence="2" id="KW-1185">Reference proteome</keyword>
<organism evidence="1 2">
    <name type="scientific">Diploptera punctata</name>
    <name type="common">Pacific beetle cockroach</name>
    <dbReference type="NCBI Taxonomy" id="6984"/>
    <lineage>
        <taxon>Eukaryota</taxon>
        <taxon>Metazoa</taxon>
        <taxon>Ecdysozoa</taxon>
        <taxon>Arthropoda</taxon>
        <taxon>Hexapoda</taxon>
        <taxon>Insecta</taxon>
        <taxon>Pterygota</taxon>
        <taxon>Neoptera</taxon>
        <taxon>Polyneoptera</taxon>
        <taxon>Dictyoptera</taxon>
        <taxon>Blattodea</taxon>
        <taxon>Blaberoidea</taxon>
        <taxon>Blaberidae</taxon>
        <taxon>Diplopterinae</taxon>
        <taxon>Diploptera</taxon>
    </lineage>
</organism>
<accession>A0AAD7Z3L7</accession>
<comment type="caution">
    <text evidence="1">The sequence shown here is derived from an EMBL/GenBank/DDBJ whole genome shotgun (WGS) entry which is preliminary data.</text>
</comment>
<proteinExistence type="predicted"/>
<sequence length="81" mass="9362">MSPFFFPVRGYSFLPADRIFGITEKQLRRNSEILTSDDYQEIYQTVGSVHVLGKDWVVKNYKDLSKHCKKCKGMKGNDNNA</sequence>
<gene>
    <name evidence="1" type="ORF">L9F63_009184</name>
</gene>
<dbReference type="Proteomes" id="UP001233999">
    <property type="component" value="Unassembled WGS sequence"/>
</dbReference>
<evidence type="ECO:0000313" key="1">
    <source>
        <dbReference type="EMBL" id="KAJ9573456.1"/>
    </source>
</evidence>
<name>A0AAD7Z3L7_DIPPU</name>
<evidence type="ECO:0000313" key="2">
    <source>
        <dbReference type="Proteomes" id="UP001233999"/>
    </source>
</evidence>
<protein>
    <submittedName>
        <fullName evidence="1">Uncharacterized protein</fullName>
    </submittedName>
</protein>
<dbReference type="EMBL" id="JASPKZ010010699">
    <property type="protein sequence ID" value="KAJ9573456.1"/>
    <property type="molecule type" value="Genomic_DNA"/>
</dbReference>
<reference evidence="1" key="1">
    <citation type="journal article" date="2023" name="IScience">
        <title>Live-bearing cockroach genome reveals convergent evolutionary mechanisms linked to viviparity in insects and beyond.</title>
        <authorList>
            <person name="Fouks B."/>
            <person name="Harrison M.C."/>
            <person name="Mikhailova A.A."/>
            <person name="Marchal E."/>
            <person name="English S."/>
            <person name="Carruthers M."/>
            <person name="Jennings E.C."/>
            <person name="Chiamaka E.L."/>
            <person name="Frigard R.A."/>
            <person name="Pippel M."/>
            <person name="Attardo G.M."/>
            <person name="Benoit J.B."/>
            <person name="Bornberg-Bauer E."/>
            <person name="Tobe S.S."/>
        </authorList>
    </citation>
    <scope>NUCLEOTIDE SEQUENCE</scope>
    <source>
        <strain evidence="1">Stay&amp;Tobe</strain>
    </source>
</reference>